<dbReference type="EMBL" id="CABWKZ010000014">
    <property type="protein sequence ID" value="VXA55237.1"/>
    <property type="molecule type" value="Genomic_DNA"/>
</dbReference>
<dbReference type="Proteomes" id="UP000430404">
    <property type="component" value="Unassembled WGS sequence"/>
</dbReference>
<name>A0A653K3C8_9GAMM</name>
<protein>
    <submittedName>
        <fullName evidence="1">Uncharacterized protein</fullName>
    </submittedName>
</protein>
<gene>
    <name evidence="1" type="ORF">ACI8B_210039</name>
</gene>
<dbReference type="AlphaFoldDB" id="A0A653K3C8"/>
<evidence type="ECO:0000313" key="1">
    <source>
        <dbReference type="EMBL" id="VXA55237.1"/>
    </source>
</evidence>
<sequence length="41" mass="4857">MLKHGFLLFEIAKNILSKKTINLTHPIVISDNRSYFIRRNN</sequence>
<accession>A0A653K3C8</accession>
<evidence type="ECO:0000313" key="2">
    <source>
        <dbReference type="Proteomes" id="UP000430404"/>
    </source>
</evidence>
<reference evidence="1 2" key="1">
    <citation type="submission" date="2019-10" db="EMBL/GenBank/DDBJ databases">
        <authorList>
            <person name="Karimi E."/>
        </authorList>
    </citation>
    <scope>NUCLEOTIDE SEQUENCE [LARGE SCALE GENOMIC DNA]</scope>
    <source>
        <strain evidence="1">Acinetobacter sp. 8BE</strain>
    </source>
</reference>
<organism evidence="1 2">
    <name type="scientific">Acinetobacter proteolyticus</name>
    <dbReference type="NCBI Taxonomy" id="1776741"/>
    <lineage>
        <taxon>Bacteria</taxon>
        <taxon>Pseudomonadati</taxon>
        <taxon>Pseudomonadota</taxon>
        <taxon>Gammaproteobacteria</taxon>
        <taxon>Moraxellales</taxon>
        <taxon>Moraxellaceae</taxon>
        <taxon>Acinetobacter</taxon>
    </lineage>
</organism>
<proteinExistence type="predicted"/>